<dbReference type="Gene3D" id="3.90.550.20">
    <property type="match status" value="1"/>
</dbReference>
<dbReference type="GO" id="GO:0051999">
    <property type="term" value="P:mannosyl-inositol phosphorylceramide biosynthetic process"/>
    <property type="evidence" value="ECO:0007669"/>
    <property type="project" value="TreeGrafter"/>
</dbReference>
<dbReference type="Proteomes" id="UP000249842">
    <property type="component" value="Unassembled WGS sequence"/>
</dbReference>
<evidence type="ECO:0000313" key="3">
    <source>
        <dbReference type="Proteomes" id="UP000249842"/>
    </source>
</evidence>
<comment type="caution">
    <text evidence="2">The sequence shown here is derived from an EMBL/GenBank/DDBJ whole genome shotgun (WGS) entry which is preliminary data.</text>
</comment>
<organism evidence="2 3">
    <name type="scientific">Phenylobacterium hankyongense</name>
    <dbReference type="NCBI Taxonomy" id="1813876"/>
    <lineage>
        <taxon>Bacteria</taxon>
        <taxon>Pseudomonadati</taxon>
        <taxon>Pseudomonadota</taxon>
        <taxon>Alphaproteobacteria</taxon>
        <taxon>Caulobacterales</taxon>
        <taxon>Caulobacteraceae</taxon>
        <taxon>Phenylobacterium</taxon>
    </lineage>
</organism>
<keyword evidence="3" id="KW-1185">Reference proteome</keyword>
<dbReference type="InterPro" id="IPR007577">
    <property type="entry name" value="GlycoTrfase_DXD_sugar-bd_CS"/>
</dbReference>
<dbReference type="GO" id="GO:0000030">
    <property type="term" value="F:mannosyltransferase activity"/>
    <property type="evidence" value="ECO:0007669"/>
    <property type="project" value="TreeGrafter"/>
</dbReference>
<dbReference type="Pfam" id="PF04488">
    <property type="entry name" value="Gly_transf_sug"/>
    <property type="match status" value="1"/>
</dbReference>
<evidence type="ECO:0000256" key="1">
    <source>
        <dbReference type="ARBA" id="ARBA00022679"/>
    </source>
</evidence>
<sequence length="244" mass="27838">MTEAARIPKTIHYCWYGDAQISELSRRCMQTWRDCMPDYAVEAWNEDRLDMKNPYVRDAYRSRQFAFVADYVRLLTLYEHGGVYLDTDMEVLRPLDELLDTGLFFGLQAPGSVGAGVIGAVKGHPFLKLALDRLDAEARAGKPQYRPLPELLTELANANAAIAPVLFPEEYFYPYNPYSPLPLKQKPLQSNITERTICIHHWEGTWLGGMSLRMMIGLRVKAALRLANPARWLRPVVRQVAARP</sequence>
<protein>
    <recommendedName>
        <fullName evidence="4">Glycosyl transferase</fullName>
    </recommendedName>
</protein>
<dbReference type="AlphaFoldDB" id="A0A328B021"/>
<dbReference type="InterPro" id="IPR051706">
    <property type="entry name" value="Glycosyltransferase_domain"/>
</dbReference>
<dbReference type="GO" id="GO:0016020">
    <property type="term" value="C:membrane"/>
    <property type="evidence" value="ECO:0007669"/>
    <property type="project" value="GOC"/>
</dbReference>
<dbReference type="PANTHER" id="PTHR32385">
    <property type="entry name" value="MANNOSYL PHOSPHORYLINOSITOL CERAMIDE SYNTHASE"/>
    <property type="match status" value="1"/>
</dbReference>
<dbReference type="SUPFAM" id="SSF53448">
    <property type="entry name" value="Nucleotide-diphospho-sugar transferases"/>
    <property type="match status" value="1"/>
</dbReference>
<dbReference type="InterPro" id="IPR029044">
    <property type="entry name" value="Nucleotide-diphossugar_trans"/>
</dbReference>
<gene>
    <name evidence="2" type="ORF">DJ021_13400</name>
</gene>
<keyword evidence="1" id="KW-0808">Transferase</keyword>
<name>A0A328B021_9CAUL</name>
<evidence type="ECO:0008006" key="4">
    <source>
        <dbReference type="Google" id="ProtNLM"/>
    </source>
</evidence>
<dbReference type="OrthoDB" id="277808at2"/>
<accession>A0A328B021</accession>
<dbReference type="PANTHER" id="PTHR32385:SF15">
    <property type="entry name" value="INOSITOL PHOSPHOCERAMIDE MANNOSYLTRANSFERASE 1"/>
    <property type="match status" value="1"/>
</dbReference>
<dbReference type="EMBL" id="QFYP01000001">
    <property type="protein sequence ID" value="RAK60732.1"/>
    <property type="molecule type" value="Genomic_DNA"/>
</dbReference>
<proteinExistence type="predicted"/>
<dbReference type="RefSeq" id="WP_111458024.1">
    <property type="nucleotide sequence ID" value="NZ_QFYP01000001.1"/>
</dbReference>
<evidence type="ECO:0000313" key="2">
    <source>
        <dbReference type="EMBL" id="RAK60732.1"/>
    </source>
</evidence>
<reference evidence="3" key="1">
    <citation type="submission" date="2018-05" db="EMBL/GenBank/DDBJ databases">
        <authorList>
            <person name="Li X."/>
        </authorList>
    </citation>
    <scope>NUCLEOTIDE SEQUENCE [LARGE SCALE GENOMIC DNA]</scope>
    <source>
        <strain evidence="3">HKS-05</strain>
    </source>
</reference>